<feature type="region of interest" description="Disordered" evidence="1">
    <location>
        <begin position="36"/>
        <end position="62"/>
    </location>
</feature>
<reference evidence="2" key="1">
    <citation type="submission" date="2020-06" db="EMBL/GenBank/DDBJ databases">
        <authorList>
            <person name="Li T."/>
            <person name="Hu X."/>
            <person name="Zhang T."/>
            <person name="Song X."/>
            <person name="Zhang H."/>
            <person name="Dai N."/>
            <person name="Sheng W."/>
            <person name="Hou X."/>
            <person name="Wei L."/>
        </authorList>
    </citation>
    <scope>NUCLEOTIDE SEQUENCE</scope>
    <source>
        <strain evidence="2">KEN1</strain>
        <tissue evidence="2">Leaf</tissue>
    </source>
</reference>
<dbReference type="AlphaFoldDB" id="A0AAW2X415"/>
<proteinExistence type="predicted"/>
<gene>
    <name evidence="2" type="ORF">Slati_1435600</name>
</gene>
<accession>A0AAW2X415</accession>
<evidence type="ECO:0000313" key="2">
    <source>
        <dbReference type="EMBL" id="KAL0448792.1"/>
    </source>
</evidence>
<protein>
    <submittedName>
        <fullName evidence="2">Uncharacterized protein</fullName>
    </submittedName>
</protein>
<reference evidence="2" key="2">
    <citation type="journal article" date="2024" name="Plant">
        <title>Genomic evolution and insights into agronomic trait innovations of Sesamum species.</title>
        <authorList>
            <person name="Miao H."/>
            <person name="Wang L."/>
            <person name="Qu L."/>
            <person name="Liu H."/>
            <person name="Sun Y."/>
            <person name="Le M."/>
            <person name="Wang Q."/>
            <person name="Wei S."/>
            <person name="Zheng Y."/>
            <person name="Lin W."/>
            <person name="Duan Y."/>
            <person name="Cao H."/>
            <person name="Xiong S."/>
            <person name="Wang X."/>
            <person name="Wei L."/>
            <person name="Li C."/>
            <person name="Ma Q."/>
            <person name="Ju M."/>
            <person name="Zhao R."/>
            <person name="Li G."/>
            <person name="Mu C."/>
            <person name="Tian Q."/>
            <person name="Mei H."/>
            <person name="Zhang T."/>
            <person name="Gao T."/>
            <person name="Zhang H."/>
        </authorList>
    </citation>
    <scope>NUCLEOTIDE SEQUENCE</scope>
    <source>
        <strain evidence="2">KEN1</strain>
    </source>
</reference>
<evidence type="ECO:0000256" key="1">
    <source>
        <dbReference type="SAM" id="MobiDB-lite"/>
    </source>
</evidence>
<comment type="caution">
    <text evidence="2">The sequence shown here is derived from an EMBL/GenBank/DDBJ whole genome shotgun (WGS) entry which is preliminary data.</text>
</comment>
<dbReference type="EMBL" id="JACGWN010000005">
    <property type="protein sequence ID" value="KAL0448792.1"/>
    <property type="molecule type" value="Genomic_DNA"/>
</dbReference>
<name>A0AAW2X415_9LAMI</name>
<feature type="compositionally biased region" description="Basic and acidic residues" evidence="1">
    <location>
        <begin position="36"/>
        <end position="53"/>
    </location>
</feature>
<sequence>MAEMVLRRTPQCLGENQWEGAQWTRKAEARRTVVVRDGESCRDGESARKRSGSELEPTLVSG</sequence>
<organism evidence="2">
    <name type="scientific">Sesamum latifolium</name>
    <dbReference type="NCBI Taxonomy" id="2727402"/>
    <lineage>
        <taxon>Eukaryota</taxon>
        <taxon>Viridiplantae</taxon>
        <taxon>Streptophyta</taxon>
        <taxon>Embryophyta</taxon>
        <taxon>Tracheophyta</taxon>
        <taxon>Spermatophyta</taxon>
        <taxon>Magnoliopsida</taxon>
        <taxon>eudicotyledons</taxon>
        <taxon>Gunneridae</taxon>
        <taxon>Pentapetalae</taxon>
        <taxon>asterids</taxon>
        <taxon>lamiids</taxon>
        <taxon>Lamiales</taxon>
        <taxon>Pedaliaceae</taxon>
        <taxon>Sesamum</taxon>
    </lineage>
</organism>